<feature type="transmembrane region" description="Helical" evidence="1">
    <location>
        <begin position="12"/>
        <end position="31"/>
    </location>
</feature>
<evidence type="ECO:0000256" key="1">
    <source>
        <dbReference type="SAM" id="Phobius"/>
    </source>
</evidence>
<dbReference type="Proteomes" id="UP000270924">
    <property type="component" value="Unassembled WGS sequence"/>
</dbReference>
<evidence type="ECO:0000313" key="3">
    <source>
        <dbReference type="Proteomes" id="UP000270924"/>
    </source>
</evidence>
<reference evidence="2 3" key="1">
    <citation type="submission" date="2018-11" db="EMBL/GenBank/DDBJ databases">
        <authorList>
            <consortium name="Pathogen Informatics"/>
        </authorList>
    </citation>
    <scope>NUCLEOTIDE SEQUENCE [LARGE SCALE GENOMIC DNA]</scope>
</reference>
<name>A0A3P7F121_WUCBA</name>
<dbReference type="InParanoid" id="A0A3P7F121"/>
<keyword evidence="1" id="KW-0812">Transmembrane</keyword>
<gene>
    <name evidence="2" type="ORF">WBA_LOCUS12399</name>
</gene>
<dbReference type="EMBL" id="UYWW01012774">
    <property type="protein sequence ID" value="VDM22279.1"/>
    <property type="molecule type" value="Genomic_DNA"/>
</dbReference>
<protein>
    <submittedName>
        <fullName evidence="2">Uncharacterized protein</fullName>
    </submittedName>
</protein>
<organism evidence="2 3">
    <name type="scientific">Wuchereria bancrofti</name>
    <dbReference type="NCBI Taxonomy" id="6293"/>
    <lineage>
        <taxon>Eukaryota</taxon>
        <taxon>Metazoa</taxon>
        <taxon>Ecdysozoa</taxon>
        <taxon>Nematoda</taxon>
        <taxon>Chromadorea</taxon>
        <taxon>Rhabditida</taxon>
        <taxon>Spirurina</taxon>
        <taxon>Spiruromorpha</taxon>
        <taxon>Filarioidea</taxon>
        <taxon>Onchocercidae</taxon>
        <taxon>Wuchereria</taxon>
    </lineage>
</organism>
<feature type="transmembrane region" description="Helical" evidence="1">
    <location>
        <begin position="37"/>
        <end position="61"/>
    </location>
</feature>
<keyword evidence="3" id="KW-1185">Reference proteome</keyword>
<proteinExistence type="predicted"/>
<keyword evidence="1" id="KW-0472">Membrane</keyword>
<keyword evidence="1" id="KW-1133">Transmembrane helix</keyword>
<accession>A0A3P7F121</accession>
<sequence>MIKIYASYQEVLRCIGVTAYYFYIIIDPIGIQPNRLFMMTIYISSAVFWSVYIVSHINVVLHKNTGKNSKIEQISTIQNSESLGSKEWQQSTVLIFYQQQITDIIYGRSVLGSKTQQYEILTRYIKLVP</sequence>
<dbReference type="AlphaFoldDB" id="A0A3P7F121"/>
<evidence type="ECO:0000313" key="2">
    <source>
        <dbReference type="EMBL" id="VDM22279.1"/>
    </source>
</evidence>